<gene>
    <name evidence="1" type="ORF">QFC20_000273</name>
</gene>
<sequence>MFISTTLVTAFLAVGAQANLGYVRSGHPSLFKPRLDPIISPGQVSGHVHSFGGASTIYKDLTYDGLRSSNCTTSDMADDKSAYWIPQLYYKRADGQVTMTDKNAGLTVYWFGRLPQNVDHLSDLPAGFRMTAGNPFRTSGGDSLDAHITHLCPYISGSSETPAFPDFKKCPQCDTIRMQVYFPSCWDCKNVDSASHQSHVAYPVDGKCPSTHPCAIPTLFMESYNSFAGTGFPGTGQIMLANGDTTGYGFHGDFVNGFSTAPAGGKSLLVRGLEECGDALNKAAGVATACNLWPKSDQQCSPIGDVVNEDIGQGHYSPKLPGNNPSAAGYVEKATITSMAISLPSGWQKVGCYADPDNGNALSAKYTRGLTSLTPESCLASCAAAGYKYAGIEWSQECACGNSITSGSTLQSDSQCPMPCAGLTFGATGVGYCGGARKMTVYQRSSTTVGGVVSNVVNLVTFTGTSATSTKSASTSTSAASPATTTIPVADDDQYELVCTRVKKSTLRR</sequence>
<accession>A0ACC2X5G9</accession>
<organism evidence="1 2">
    <name type="scientific">Naganishia adeliensis</name>
    <dbReference type="NCBI Taxonomy" id="92952"/>
    <lineage>
        <taxon>Eukaryota</taxon>
        <taxon>Fungi</taxon>
        <taxon>Dikarya</taxon>
        <taxon>Basidiomycota</taxon>
        <taxon>Agaricomycotina</taxon>
        <taxon>Tremellomycetes</taxon>
        <taxon>Filobasidiales</taxon>
        <taxon>Filobasidiaceae</taxon>
        <taxon>Naganishia</taxon>
    </lineage>
</organism>
<evidence type="ECO:0000313" key="2">
    <source>
        <dbReference type="Proteomes" id="UP001230649"/>
    </source>
</evidence>
<name>A0ACC2X5G9_9TREE</name>
<dbReference type="EMBL" id="JASBWS010000001">
    <property type="protein sequence ID" value="KAJ9117992.1"/>
    <property type="molecule type" value="Genomic_DNA"/>
</dbReference>
<keyword evidence="2" id="KW-1185">Reference proteome</keyword>
<reference evidence="1" key="1">
    <citation type="submission" date="2023-04" db="EMBL/GenBank/DDBJ databases">
        <title>Draft Genome sequencing of Naganishia species isolated from polar environments using Oxford Nanopore Technology.</title>
        <authorList>
            <person name="Leo P."/>
            <person name="Venkateswaran K."/>
        </authorList>
    </citation>
    <scope>NUCLEOTIDE SEQUENCE</scope>
    <source>
        <strain evidence="1">MNA-CCFEE 5262</strain>
    </source>
</reference>
<evidence type="ECO:0000313" key="1">
    <source>
        <dbReference type="EMBL" id="KAJ9117992.1"/>
    </source>
</evidence>
<protein>
    <submittedName>
        <fullName evidence="1">Uncharacterized protein</fullName>
    </submittedName>
</protein>
<dbReference type="Proteomes" id="UP001230649">
    <property type="component" value="Unassembled WGS sequence"/>
</dbReference>
<proteinExistence type="predicted"/>
<comment type="caution">
    <text evidence="1">The sequence shown here is derived from an EMBL/GenBank/DDBJ whole genome shotgun (WGS) entry which is preliminary data.</text>
</comment>